<proteinExistence type="evidence at transcript level"/>
<dbReference type="SUPFAM" id="SSF51316">
    <property type="entry name" value="Mss4-like"/>
    <property type="match status" value="1"/>
</dbReference>
<name>A0A2L2Z8W5_PARTP</name>
<protein>
    <submittedName>
        <fullName evidence="3">Histamine release factor</fullName>
    </submittedName>
</protein>
<dbReference type="InterPro" id="IPR034737">
    <property type="entry name" value="TCTP"/>
</dbReference>
<dbReference type="InterPro" id="IPR011057">
    <property type="entry name" value="Mss4-like_sf"/>
</dbReference>
<reference evidence="3" key="1">
    <citation type="journal article" date="2016" name="Mol. Ecol. Resour.">
        <title>Evaluation of the impact of RNA preservation methods of spiders for de novo transcriptome assembly.</title>
        <authorList>
            <person name="Kono N."/>
            <person name="Nakamura H."/>
            <person name="Ito Y."/>
            <person name="Tomita M."/>
            <person name="Arakawa K."/>
        </authorList>
    </citation>
    <scope>NUCLEOTIDE SEQUENCE</scope>
    <source>
        <tissue evidence="3">Whole body</tissue>
    </source>
</reference>
<feature type="domain" description="TCTP" evidence="2">
    <location>
        <begin position="1"/>
        <end position="61"/>
    </location>
</feature>
<organism evidence="3">
    <name type="scientific">Parasteatoda tepidariorum</name>
    <name type="common">Common house spider</name>
    <name type="synonym">Achaearanea tepidariorum</name>
    <dbReference type="NCBI Taxonomy" id="114398"/>
    <lineage>
        <taxon>Eukaryota</taxon>
        <taxon>Metazoa</taxon>
        <taxon>Ecdysozoa</taxon>
        <taxon>Arthropoda</taxon>
        <taxon>Chelicerata</taxon>
        <taxon>Arachnida</taxon>
        <taxon>Araneae</taxon>
        <taxon>Araneomorphae</taxon>
        <taxon>Entelegynae</taxon>
        <taxon>Araneoidea</taxon>
        <taxon>Theridiidae</taxon>
        <taxon>Parasteatoda</taxon>
    </lineage>
</organism>
<evidence type="ECO:0000256" key="1">
    <source>
        <dbReference type="PROSITE-ProRule" id="PRU01133"/>
    </source>
</evidence>
<dbReference type="Pfam" id="PF00838">
    <property type="entry name" value="TCTP"/>
    <property type="match status" value="1"/>
</dbReference>
<accession>A0A2L2Z8W5</accession>
<evidence type="ECO:0000313" key="3">
    <source>
        <dbReference type="EMBL" id="LAA16881.1"/>
    </source>
</evidence>
<dbReference type="InterPro" id="IPR018105">
    <property type="entry name" value="Translational_control_tumour_p"/>
</dbReference>
<dbReference type="EMBL" id="IAAA01128209">
    <property type="protein sequence ID" value="LAA16881.1"/>
    <property type="molecule type" value="mRNA"/>
</dbReference>
<dbReference type="InterPro" id="IPR011323">
    <property type="entry name" value="Mss4/transl-control_tumour"/>
</dbReference>
<dbReference type="AlphaFoldDB" id="A0A2L2Z8W5"/>
<comment type="similarity">
    <text evidence="1">Belongs to the TCTP family.</text>
</comment>
<dbReference type="PROSITE" id="PS51797">
    <property type="entry name" value="TCTP_3"/>
    <property type="match status" value="1"/>
</dbReference>
<dbReference type="Gene3D" id="2.170.150.10">
    <property type="entry name" value="Metal Binding Protein, Guanine Nucleotide Exchange Factor, Chain A"/>
    <property type="match status" value="1"/>
</dbReference>
<dbReference type="OrthoDB" id="10248936at2759"/>
<sequence length="61" mass="6870">MSDDQIDDAKAKFATDVKKILTKIGDYQILMGESSNPDCLFALLEYREISGGDESPIMFFF</sequence>
<evidence type="ECO:0000259" key="2">
    <source>
        <dbReference type="PROSITE" id="PS51797"/>
    </source>
</evidence>